<accession>A0A840I1R2</accession>
<evidence type="ECO:0000256" key="5">
    <source>
        <dbReference type="ARBA" id="ARBA00022801"/>
    </source>
</evidence>
<dbReference type="Pfam" id="PF16123">
    <property type="entry name" value="HAGH_C"/>
    <property type="match status" value="1"/>
</dbReference>
<gene>
    <name evidence="7" type="primary">gloB</name>
    <name evidence="9" type="ORF">GGQ59_000785</name>
</gene>
<evidence type="ECO:0000256" key="7">
    <source>
        <dbReference type="HAMAP-Rule" id="MF_01374"/>
    </source>
</evidence>
<dbReference type="InterPro" id="IPR035680">
    <property type="entry name" value="Clx_II_MBL"/>
</dbReference>
<comment type="cofactor">
    <cofactor evidence="7">
        <name>Zn(2+)</name>
        <dbReference type="ChEBI" id="CHEBI:29105"/>
    </cofactor>
    <text evidence="7">Binds 2 Zn(2+) ions per subunit.</text>
</comment>
<comment type="subunit">
    <text evidence="7">Monomer.</text>
</comment>
<dbReference type="EMBL" id="JACHOB010000001">
    <property type="protein sequence ID" value="MBB4658285.1"/>
    <property type="molecule type" value="Genomic_DNA"/>
</dbReference>
<dbReference type="RefSeq" id="WP_183815989.1">
    <property type="nucleotide sequence ID" value="NZ_JACHOB010000001.1"/>
</dbReference>
<dbReference type="UniPathway" id="UPA00619">
    <property type="reaction ID" value="UER00676"/>
</dbReference>
<evidence type="ECO:0000256" key="3">
    <source>
        <dbReference type="ARBA" id="ARBA00006759"/>
    </source>
</evidence>
<feature type="binding site" evidence="7">
    <location>
        <position position="182"/>
    </location>
    <ligand>
        <name>Zn(2+)</name>
        <dbReference type="ChEBI" id="CHEBI:29105"/>
        <label>2</label>
    </ligand>
</feature>
<dbReference type="AlphaFoldDB" id="A0A840I1R2"/>
<dbReference type="InterPro" id="IPR036866">
    <property type="entry name" value="RibonucZ/Hydroxyglut_hydro"/>
</dbReference>
<reference evidence="9 10" key="1">
    <citation type="submission" date="2020-08" db="EMBL/GenBank/DDBJ databases">
        <title>Genomic Encyclopedia of Type Strains, Phase IV (KMG-IV): sequencing the most valuable type-strain genomes for metagenomic binning, comparative biology and taxonomic classification.</title>
        <authorList>
            <person name="Goeker M."/>
        </authorList>
    </citation>
    <scope>NUCLEOTIDE SEQUENCE [LARGE SCALE GENOMIC DNA]</scope>
    <source>
        <strain evidence="9 10">DSM 102850</strain>
    </source>
</reference>
<feature type="binding site" evidence="7">
    <location>
        <position position="125"/>
    </location>
    <ligand>
        <name>Zn(2+)</name>
        <dbReference type="ChEBI" id="CHEBI:29105"/>
        <label>1</label>
    </ligand>
</feature>
<protein>
    <recommendedName>
        <fullName evidence="7">Hydroxyacylglutathione hydrolase</fullName>
        <ecNumber evidence="7">3.1.2.6</ecNumber>
    </recommendedName>
    <alternativeName>
        <fullName evidence="7">Glyoxalase II</fullName>
        <shortName evidence="7">Glx II</shortName>
    </alternativeName>
</protein>
<keyword evidence="10" id="KW-1185">Reference proteome</keyword>
<feature type="binding site" evidence="7">
    <location>
        <position position="67"/>
    </location>
    <ligand>
        <name>Zn(2+)</name>
        <dbReference type="ChEBI" id="CHEBI:29105"/>
        <label>1</label>
    </ligand>
</feature>
<dbReference type="GO" id="GO:0004416">
    <property type="term" value="F:hydroxyacylglutathione hydrolase activity"/>
    <property type="evidence" value="ECO:0007669"/>
    <property type="project" value="UniProtKB-UniRule"/>
</dbReference>
<organism evidence="9 10">
    <name type="scientific">Parvularcula dongshanensis</name>
    <dbReference type="NCBI Taxonomy" id="1173995"/>
    <lineage>
        <taxon>Bacteria</taxon>
        <taxon>Pseudomonadati</taxon>
        <taxon>Pseudomonadota</taxon>
        <taxon>Alphaproteobacteria</taxon>
        <taxon>Parvularculales</taxon>
        <taxon>Parvularculaceae</taxon>
        <taxon>Parvularcula</taxon>
    </lineage>
</organism>
<comment type="catalytic activity">
    <reaction evidence="1 7">
        <text>an S-(2-hydroxyacyl)glutathione + H2O = a 2-hydroxy carboxylate + glutathione + H(+)</text>
        <dbReference type="Rhea" id="RHEA:21864"/>
        <dbReference type="ChEBI" id="CHEBI:15377"/>
        <dbReference type="ChEBI" id="CHEBI:15378"/>
        <dbReference type="ChEBI" id="CHEBI:57925"/>
        <dbReference type="ChEBI" id="CHEBI:58896"/>
        <dbReference type="ChEBI" id="CHEBI:71261"/>
        <dbReference type="EC" id="3.1.2.6"/>
    </reaction>
</comment>
<dbReference type="PROSITE" id="PS00743">
    <property type="entry name" value="BETA_LACTAMASE_B_1"/>
    <property type="match status" value="1"/>
</dbReference>
<dbReference type="GO" id="GO:0008270">
    <property type="term" value="F:zinc ion binding"/>
    <property type="evidence" value="ECO:0007669"/>
    <property type="project" value="InterPro"/>
</dbReference>
<evidence type="ECO:0000256" key="4">
    <source>
        <dbReference type="ARBA" id="ARBA00022723"/>
    </source>
</evidence>
<dbReference type="CDD" id="cd07723">
    <property type="entry name" value="hydroxyacylglutathione_hydrolase_MBL-fold"/>
    <property type="match status" value="1"/>
</dbReference>
<keyword evidence="4 7" id="KW-0479">Metal-binding</keyword>
<feature type="binding site" evidence="7">
    <location>
        <position position="144"/>
    </location>
    <ligand>
        <name>Zn(2+)</name>
        <dbReference type="ChEBI" id="CHEBI:29105"/>
        <label>2</label>
    </ligand>
</feature>
<dbReference type="EC" id="3.1.2.6" evidence="7"/>
<dbReference type="Pfam" id="PF00753">
    <property type="entry name" value="Lactamase_B"/>
    <property type="match status" value="1"/>
</dbReference>
<dbReference type="PANTHER" id="PTHR43705">
    <property type="entry name" value="HYDROXYACYLGLUTATHIONE HYDROLASE"/>
    <property type="match status" value="1"/>
</dbReference>
<evidence type="ECO:0000259" key="8">
    <source>
        <dbReference type="SMART" id="SM00849"/>
    </source>
</evidence>
<evidence type="ECO:0000313" key="9">
    <source>
        <dbReference type="EMBL" id="MBB4658285.1"/>
    </source>
</evidence>
<comment type="function">
    <text evidence="7">Thiolesterase that catalyzes the hydrolysis of S-D-lactoyl-glutathione to form glutathione and D-lactic acid.</text>
</comment>
<feature type="binding site" evidence="7">
    <location>
        <position position="144"/>
    </location>
    <ligand>
        <name>Zn(2+)</name>
        <dbReference type="ChEBI" id="CHEBI:29105"/>
        <label>1</label>
    </ligand>
</feature>
<sequence length="266" mass="28459">MPSPTSRRFSHGALTVHQIPCLKDNYAFLLRDEETGDVAVVDTPEAGPILALADDLGWRIGTILNTHWHADHTGGNEEIKAAHGARIVGPAAEGDRIPGRDEAVSEGNEVRVGNLRAAVIATPGHTRGHITYHFESVGVLFPGDTLFSLGCGRLFEGTPEEMWSSLSKIRALPDETVAYPAHEYTVSNAKFALGIDPGNAALRDRAAEAERQRAAGEPTLPVRLGAEKAQNPFLRADDPGLAVAVGLEGSPPAQVFAEARRRKDQA</sequence>
<evidence type="ECO:0000256" key="6">
    <source>
        <dbReference type="ARBA" id="ARBA00022833"/>
    </source>
</evidence>
<comment type="pathway">
    <text evidence="2 7">Secondary metabolite metabolism; methylglyoxal degradation; (R)-lactate from methylglyoxal: step 2/2.</text>
</comment>
<evidence type="ECO:0000256" key="1">
    <source>
        <dbReference type="ARBA" id="ARBA00001623"/>
    </source>
</evidence>
<dbReference type="InterPro" id="IPR001279">
    <property type="entry name" value="Metallo-B-lactamas"/>
</dbReference>
<dbReference type="InterPro" id="IPR001018">
    <property type="entry name" value="Beta-lactamase_class-B_CS"/>
</dbReference>
<dbReference type="SUPFAM" id="SSF56281">
    <property type="entry name" value="Metallo-hydrolase/oxidoreductase"/>
    <property type="match status" value="1"/>
</dbReference>
<evidence type="ECO:0000256" key="2">
    <source>
        <dbReference type="ARBA" id="ARBA00004963"/>
    </source>
</evidence>
<comment type="caution">
    <text evidence="9">The sequence shown here is derived from an EMBL/GenBank/DDBJ whole genome shotgun (WGS) entry which is preliminary data.</text>
</comment>
<dbReference type="InterPro" id="IPR050110">
    <property type="entry name" value="Glyoxalase_II_hydrolase"/>
</dbReference>
<comment type="similarity">
    <text evidence="3 7">Belongs to the metallo-beta-lactamase superfamily. Glyoxalase II family.</text>
</comment>
<feature type="binding site" evidence="7">
    <location>
        <position position="71"/>
    </location>
    <ligand>
        <name>Zn(2+)</name>
        <dbReference type="ChEBI" id="CHEBI:29105"/>
        <label>2</label>
    </ligand>
</feature>
<dbReference type="PIRSF" id="PIRSF005457">
    <property type="entry name" value="Glx"/>
    <property type="match status" value="1"/>
</dbReference>
<dbReference type="GO" id="GO:0019243">
    <property type="term" value="P:methylglyoxal catabolic process to D-lactate via S-lactoyl-glutathione"/>
    <property type="evidence" value="ECO:0007669"/>
    <property type="project" value="UniProtKB-UniRule"/>
</dbReference>
<dbReference type="NCBIfam" id="TIGR03413">
    <property type="entry name" value="GSH_gloB"/>
    <property type="match status" value="1"/>
</dbReference>
<dbReference type="SMART" id="SM00849">
    <property type="entry name" value="Lactamase_B"/>
    <property type="match status" value="1"/>
</dbReference>
<keyword evidence="5 7" id="KW-0378">Hydrolase</keyword>
<dbReference type="GO" id="GO:0008800">
    <property type="term" value="F:beta-lactamase activity"/>
    <property type="evidence" value="ECO:0007669"/>
    <property type="project" value="InterPro"/>
</dbReference>
<dbReference type="Gene3D" id="3.60.15.10">
    <property type="entry name" value="Ribonuclease Z/Hydroxyacylglutathione hydrolase-like"/>
    <property type="match status" value="1"/>
</dbReference>
<evidence type="ECO:0000313" key="10">
    <source>
        <dbReference type="Proteomes" id="UP000563524"/>
    </source>
</evidence>
<dbReference type="Proteomes" id="UP000563524">
    <property type="component" value="Unassembled WGS sequence"/>
</dbReference>
<dbReference type="HAMAP" id="MF_01374">
    <property type="entry name" value="Glyoxalase_2"/>
    <property type="match status" value="1"/>
</dbReference>
<dbReference type="PANTHER" id="PTHR43705:SF1">
    <property type="entry name" value="HYDROXYACYLGLUTATHIONE HYDROLASE GLOB"/>
    <property type="match status" value="1"/>
</dbReference>
<dbReference type="InterPro" id="IPR032282">
    <property type="entry name" value="HAGH_C"/>
</dbReference>
<feature type="domain" description="Metallo-beta-lactamase" evidence="8">
    <location>
        <begin position="24"/>
        <end position="182"/>
    </location>
</feature>
<dbReference type="InterPro" id="IPR017782">
    <property type="entry name" value="Hydroxyacylglutathione_Hdrlase"/>
</dbReference>
<keyword evidence="6 7" id="KW-0862">Zinc</keyword>
<feature type="binding site" evidence="7">
    <location>
        <position position="72"/>
    </location>
    <ligand>
        <name>Zn(2+)</name>
        <dbReference type="ChEBI" id="CHEBI:29105"/>
        <label>2</label>
    </ligand>
</feature>
<feature type="binding site" evidence="7">
    <location>
        <position position="69"/>
    </location>
    <ligand>
        <name>Zn(2+)</name>
        <dbReference type="ChEBI" id="CHEBI:29105"/>
        <label>1</label>
    </ligand>
</feature>
<name>A0A840I1R2_9PROT</name>
<proteinExistence type="inferred from homology"/>
<dbReference type="GO" id="GO:0017001">
    <property type="term" value="P:antibiotic catabolic process"/>
    <property type="evidence" value="ECO:0007669"/>
    <property type="project" value="InterPro"/>
</dbReference>